<gene>
    <name evidence="1" type="ORF">QVD17_10947</name>
</gene>
<evidence type="ECO:0000313" key="1">
    <source>
        <dbReference type="EMBL" id="KAK1434029.1"/>
    </source>
</evidence>
<protein>
    <submittedName>
        <fullName evidence="1">Uncharacterized protein</fullName>
    </submittedName>
</protein>
<sequence>MKSTVQHQQQLRFQHGTITNYDFKFRLQQANNSFKLRLNHSMVAGDTVLFWHDWWIGDKSLKGMFSNLYNHEKNKRYSVRDRVEWDSNRAVWRWIGYGHRRWVLKRCNFKCCLGYCRNLDLLIWLIGRRGWLAMIGLSL</sequence>
<dbReference type="Proteomes" id="UP001229421">
    <property type="component" value="Unassembled WGS sequence"/>
</dbReference>
<accession>A0AAD8P6E2</accession>
<comment type="caution">
    <text evidence="1">The sequence shown here is derived from an EMBL/GenBank/DDBJ whole genome shotgun (WGS) entry which is preliminary data.</text>
</comment>
<evidence type="ECO:0000313" key="2">
    <source>
        <dbReference type="Proteomes" id="UP001229421"/>
    </source>
</evidence>
<name>A0AAD8P6E2_TARER</name>
<proteinExistence type="predicted"/>
<reference evidence="1" key="1">
    <citation type="journal article" date="2023" name="bioRxiv">
        <title>Improved chromosome-level genome assembly for marigold (Tagetes erecta).</title>
        <authorList>
            <person name="Jiang F."/>
            <person name="Yuan L."/>
            <person name="Wang S."/>
            <person name="Wang H."/>
            <person name="Xu D."/>
            <person name="Wang A."/>
            <person name="Fan W."/>
        </authorList>
    </citation>
    <scope>NUCLEOTIDE SEQUENCE</scope>
    <source>
        <strain evidence="1">WSJ</strain>
        <tissue evidence="1">Leaf</tissue>
    </source>
</reference>
<dbReference type="AlphaFoldDB" id="A0AAD8P6E2"/>
<keyword evidence="2" id="KW-1185">Reference proteome</keyword>
<organism evidence="1 2">
    <name type="scientific">Tagetes erecta</name>
    <name type="common">African marigold</name>
    <dbReference type="NCBI Taxonomy" id="13708"/>
    <lineage>
        <taxon>Eukaryota</taxon>
        <taxon>Viridiplantae</taxon>
        <taxon>Streptophyta</taxon>
        <taxon>Embryophyta</taxon>
        <taxon>Tracheophyta</taxon>
        <taxon>Spermatophyta</taxon>
        <taxon>Magnoliopsida</taxon>
        <taxon>eudicotyledons</taxon>
        <taxon>Gunneridae</taxon>
        <taxon>Pentapetalae</taxon>
        <taxon>asterids</taxon>
        <taxon>campanulids</taxon>
        <taxon>Asterales</taxon>
        <taxon>Asteraceae</taxon>
        <taxon>Asteroideae</taxon>
        <taxon>Heliantheae alliance</taxon>
        <taxon>Tageteae</taxon>
        <taxon>Tagetes</taxon>
    </lineage>
</organism>
<dbReference type="EMBL" id="JAUHHV010000002">
    <property type="protein sequence ID" value="KAK1434029.1"/>
    <property type="molecule type" value="Genomic_DNA"/>
</dbReference>